<dbReference type="EMBL" id="JAJJMB010004873">
    <property type="protein sequence ID" value="KAI3941466.1"/>
    <property type="molecule type" value="Genomic_DNA"/>
</dbReference>
<keyword evidence="4" id="KW-1185">Reference proteome</keyword>
<feature type="repeat" description="PPR" evidence="2">
    <location>
        <begin position="151"/>
        <end position="185"/>
    </location>
</feature>
<dbReference type="InterPro" id="IPR011990">
    <property type="entry name" value="TPR-like_helical_dom_sf"/>
</dbReference>
<dbReference type="NCBIfam" id="TIGR00756">
    <property type="entry name" value="PPR"/>
    <property type="match status" value="3"/>
</dbReference>
<organism evidence="3 4">
    <name type="scientific">Papaver atlanticum</name>
    <dbReference type="NCBI Taxonomy" id="357466"/>
    <lineage>
        <taxon>Eukaryota</taxon>
        <taxon>Viridiplantae</taxon>
        <taxon>Streptophyta</taxon>
        <taxon>Embryophyta</taxon>
        <taxon>Tracheophyta</taxon>
        <taxon>Spermatophyta</taxon>
        <taxon>Magnoliopsida</taxon>
        <taxon>Ranunculales</taxon>
        <taxon>Papaveraceae</taxon>
        <taxon>Papaveroideae</taxon>
        <taxon>Papaver</taxon>
    </lineage>
</organism>
<reference evidence="3" key="1">
    <citation type="submission" date="2022-04" db="EMBL/GenBank/DDBJ databases">
        <title>A functionally conserved STORR gene fusion in Papaver species that diverged 16.8 million years ago.</title>
        <authorList>
            <person name="Catania T."/>
        </authorList>
    </citation>
    <scope>NUCLEOTIDE SEQUENCE</scope>
    <source>
        <strain evidence="3">S-188037</strain>
    </source>
</reference>
<sequence length="473" mass="52934">MLYSHEFLLDLLQKHFKQKRQINQIHSLLITSGHLFLKPSSQPSKWIKTLLYNTLIRAHLNFGNPYKSLLLFTYMLSHQAPPNNHTFPSVIKAISSSPTFASFLCRPIHNQAIKRGLSFDPFVHASFVSFYAQFGHLQEAQKVFEEIPEPCMVTTNAMLDAYGKNGEMDSAVLLFEKMSERDVFSWTSVINGFGKCECFNEAMWFFKKMMAHEDVIDSDVRPGEATFVSVLCSCSNLDGGGCLYQGKQIHGYIVKNGIELTAFLGTALISMYGKTGCMDSALEVFNGMSDKKVCTWNALMSSLACNGREKETLIMFEKMRVEGFHPNGITFVALLTACARAGLVELGLKWYQAMLPDFRVIPSMEHYGCVVDLLGRAGLLAEAEEFIKSMPFQPDATVLGAFLGACRVHANVDLADTVGRRLLELQPQHSGRYVVLSNIYAEAGKWDHASKIRKAMVDGRVRKTPGQSCVEHF</sequence>
<evidence type="ECO:0000256" key="2">
    <source>
        <dbReference type="PROSITE-ProRule" id="PRU00708"/>
    </source>
</evidence>
<dbReference type="GO" id="GO:0009451">
    <property type="term" value="P:RNA modification"/>
    <property type="evidence" value="ECO:0007669"/>
    <property type="project" value="InterPro"/>
</dbReference>
<dbReference type="SUPFAM" id="SSF48452">
    <property type="entry name" value="TPR-like"/>
    <property type="match status" value="1"/>
</dbReference>
<dbReference type="GO" id="GO:0003723">
    <property type="term" value="F:RNA binding"/>
    <property type="evidence" value="ECO:0007669"/>
    <property type="project" value="InterPro"/>
</dbReference>
<dbReference type="InterPro" id="IPR046960">
    <property type="entry name" value="PPR_At4g14850-like_plant"/>
</dbReference>
<dbReference type="PANTHER" id="PTHR47926">
    <property type="entry name" value="PENTATRICOPEPTIDE REPEAT-CONTAINING PROTEIN"/>
    <property type="match status" value="1"/>
</dbReference>
<comment type="caution">
    <text evidence="3">The sequence shown here is derived from an EMBL/GenBank/DDBJ whole genome shotgun (WGS) entry which is preliminary data.</text>
</comment>
<accession>A0AAD4XRZ2</accession>
<protein>
    <recommendedName>
        <fullName evidence="5">Pentatricopeptide repeat-containing protein</fullName>
    </recommendedName>
</protein>
<gene>
    <name evidence="3" type="ORF">MKW98_022473</name>
</gene>
<name>A0AAD4XRZ2_9MAGN</name>
<dbReference type="PANTHER" id="PTHR47926:SF348">
    <property type="entry name" value="PENTATRICOPEPTIDE REPEAT-CONTAINING PROTEIN"/>
    <property type="match status" value="1"/>
</dbReference>
<dbReference type="PROSITE" id="PS51375">
    <property type="entry name" value="PPR"/>
    <property type="match status" value="2"/>
</dbReference>
<proteinExistence type="predicted"/>
<feature type="repeat" description="PPR" evidence="2">
    <location>
        <begin position="292"/>
        <end position="326"/>
    </location>
</feature>
<evidence type="ECO:0000256" key="1">
    <source>
        <dbReference type="ARBA" id="ARBA00022737"/>
    </source>
</evidence>
<evidence type="ECO:0000313" key="3">
    <source>
        <dbReference type="EMBL" id="KAI3941466.1"/>
    </source>
</evidence>
<dbReference type="AlphaFoldDB" id="A0AAD4XRZ2"/>
<dbReference type="FunFam" id="1.25.40.10:FF:000242">
    <property type="entry name" value="Pentatricopeptide repeat-containing protein"/>
    <property type="match status" value="1"/>
</dbReference>
<keyword evidence="1" id="KW-0677">Repeat</keyword>
<evidence type="ECO:0000313" key="4">
    <source>
        <dbReference type="Proteomes" id="UP001202328"/>
    </source>
</evidence>
<dbReference type="Pfam" id="PF20431">
    <property type="entry name" value="E_motif"/>
    <property type="match status" value="1"/>
</dbReference>
<evidence type="ECO:0008006" key="5">
    <source>
        <dbReference type="Google" id="ProtNLM"/>
    </source>
</evidence>
<dbReference type="InterPro" id="IPR046848">
    <property type="entry name" value="E_motif"/>
</dbReference>
<dbReference type="Pfam" id="PF01535">
    <property type="entry name" value="PPR"/>
    <property type="match status" value="4"/>
</dbReference>
<dbReference type="InterPro" id="IPR002885">
    <property type="entry name" value="PPR_rpt"/>
</dbReference>
<dbReference type="Proteomes" id="UP001202328">
    <property type="component" value="Unassembled WGS sequence"/>
</dbReference>
<dbReference type="Gene3D" id="1.25.40.10">
    <property type="entry name" value="Tetratricopeptide repeat domain"/>
    <property type="match status" value="2"/>
</dbReference>
<dbReference type="Pfam" id="PF13041">
    <property type="entry name" value="PPR_2"/>
    <property type="match status" value="1"/>
</dbReference>